<accession>A0A9N8UYX2</accession>
<feature type="compositionally biased region" description="Basic and acidic residues" evidence="4">
    <location>
        <begin position="375"/>
        <end position="384"/>
    </location>
</feature>
<feature type="region of interest" description="Disordered" evidence="4">
    <location>
        <begin position="137"/>
        <end position="161"/>
    </location>
</feature>
<keyword evidence="2" id="KW-0645">Protease</keyword>
<feature type="region of interest" description="Disordered" evidence="4">
    <location>
        <begin position="285"/>
        <end position="333"/>
    </location>
</feature>
<evidence type="ECO:0000256" key="2">
    <source>
        <dbReference type="ARBA" id="ARBA00022670"/>
    </source>
</evidence>
<dbReference type="Pfam" id="PF02902">
    <property type="entry name" value="Peptidase_C48"/>
    <property type="match status" value="1"/>
</dbReference>
<comment type="similarity">
    <text evidence="1">Belongs to the peptidase C48 family.</text>
</comment>
<proteinExistence type="inferred from homology"/>
<dbReference type="SUPFAM" id="SSF54001">
    <property type="entry name" value="Cysteine proteinases"/>
    <property type="match status" value="1"/>
</dbReference>
<feature type="compositionally biased region" description="Polar residues" evidence="4">
    <location>
        <begin position="140"/>
        <end position="149"/>
    </location>
</feature>
<evidence type="ECO:0000313" key="7">
    <source>
        <dbReference type="Proteomes" id="UP000789706"/>
    </source>
</evidence>
<feature type="domain" description="Ubiquitin-like protease family profile" evidence="5">
    <location>
        <begin position="636"/>
        <end position="749"/>
    </location>
</feature>
<feature type="region of interest" description="Disordered" evidence="4">
    <location>
        <begin position="1"/>
        <end position="35"/>
    </location>
</feature>
<sequence length="795" mass="91312">MKGFKASSQSMQQSDTQDPKIIRLNSQRPSSQPQDLNILRLNTTQPQDLNILHLNAQRPNTHDPNAQRSHMQGSCGQRTNDQAQQSNAQSSNVQHQNFNTKLPSIKELGISWVASDDFHTQRPITKVSITQRFDMRREPGTSSTQNMNLQEPREASSLSRYPITQSRIAKRSDFQCPSIHELGTSLMRDTDIQKTWTASNLLSTSPKPQDRHPITQIPTARCSDMQRPSIQDLSTSLMQDTDIQKTWTTSKLSTICLNSHSQHPITKRSDMKLPSIQELGTFSMQHTQESSSLKQETSTSSNSSNTSLAKRPNSQEPRDENPPKKRIKLKTRSAQKYRDSIMILSDEEPVITISKRKESSVIDLVPFDKAISINESKKRSEPHNNNKNLSRLLNKKRKTHRENNNNEIVNLISDDDALLPPSSKSSANDFVQNDSIFLRLSEVDFCRSESNEYWWKCKHPHTLVITDDILCFTCKDELIAKISIKYVTLMQCYLGLIIFHCKAPGGKTDKEHKVPRLSSNVQLIGITKDLNAYKSTIEYLSTKINRIVPLELSQSLSIIKEYNELRTDWSNSINRRQQQSETEEVNSINRQQQQSETEETEEANSINDVEITAFESIDNPDKTLFSYTSRNSNCPINIKVREFLRLYQEDELNDNIVVFYLRYLYDRLWETDPTGAEQTYIFDSLFYERLSNLTRDGAYEILKNFVCEASWARGPEVLPPNFTTGLVVTPKQPNAFDCGVYLLHFVETFLKNYRSLEKGILENTVKKEDWDSLTLAIKRQNIMDLFEQLAKNHQD</sequence>
<evidence type="ECO:0000256" key="3">
    <source>
        <dbReference type="ARBA" id="ARBA00022801"/>
    </source>
</evidence>
<evidence type="ECO:0000256" key="4">
    <source>
        <dbReference type="SAM" id="MobiDB-lite"/>
    </source>
</evidence>
<gene>
    <name evidence="6" type="ORF">DEBURN_LOCUS488</name>
</gene>
<feature type="region of interest" description="Disordered" evidence="4">
    <location>
        <begin position="375"/>
        <end position="405"/>
    </location>
</feature>
<evidence type="ECO:0000313" key="6">
    <source>
        <dbReference type="EMBL" id="CAG8433546.1"/>
    </source>
</evidence>
<dbReference type="GO" id="GO:0008234">
    <property type="term" value="F:cysteine-type peptidase activity"/>
    <property type="evidence" value="ECO:0007669"/>
    <property type="project" value="InterPro"/>
</dbReference>
<feature type="compositionally biased region" description="Basic residues" evidence="4">
    <location>
        <begin position="324"/>
        <end position="333"/>
    </location>
</feature>
<feature type="compositionally biased region" description="Polar residues" evidence="4">
    <location>
        <begin position="24"/>
        <end position="35"/>
    </location>
</feature>
<evidence type="ECO:0000256" key="1">
    <source>
        <dbReference type="ARBA" id="ARBA00005234"/>
    </source>
</evidence>
<dbReference type="InterPro" id="IPR003653">
    <property type="entry name" value="Peptidase_C48_C"/>
</dbReference>
<feature type="region of interest" description="Disordered" evidence="4">
    <location>
        <begin position="57"/>
        <end position="94"/>
    </location>
</feature>
<reference evidence="6" key="1">
    <citation type="submission" date="2021-06" db="EMBL/GenBank/DDBJ databases">
        <authorList>
            <person name="Kallberg Y."/>
            <person name="Tangrot J."/>
            <person name="Rosling A."/>
        </authorList>
    </citation>
    <scope>NUCLEOTIDE SEQUENCE</scope>
    <source>
        <strain evidence="6">AZ414A</strain>
    </source>
</reference>
<feature type="compositionally biased region" description="Low complexity" evidence="4">
    <location>
        <begin position="287"/>
        <end position="308"/>
    </location>
</feature>
<dbReference type="GO" id="GO:0006508">
    <property type="term" value="P:proteolysis"/>
    <property type="evidence" value="ECO:0007669"/>
    <property type="project" value="UniProtKB-KW"/>
</dbReference>
<protein>
    <submittedName>
        <fullName evidence="6">6296_t:CDS:1</fullName>
    </submittedName>
</protein>
<feature type="region of interest" description="Disordered" evidence="4">
    <location>
        <begin position="576"/>
        <end position="605"/>
    </location>
</feature>
<feature type="compositionally biased region" description="Polar residues" evidence="4">
    <location>
        <begin position="57"/>
        <end position="81"/>
    </location>
</feature>
<dbReference type="GO" id="GO:0019783">
    <property type="term" value="F:ubiquitin-like protein peptidase activity"/>
    <property type="evidence" value="ECO:0007669"/>
    <property type="project" value="UniProtKB-ARBA"/>
</dbReference>
<evidence type="ECO:0000259" key="5">
    <source>
        <dbReference type="PROSITE" id="PS50600"/>
    </source>
</evidence>
<name>A0A9N8UYX2_9GLOM</name>
<keyword evidence="7" id="KW-1185">Reference proteome</keyword>
<dbReference type="EMBL" id="CAJVPK010000016">
    <property type="protein sequence ID" value="CAG8433546.1"/>
    <property type="molecule type" value="Genomic_DNA"/>
</dbReference>
<feature type="region of interest" description="Disordered" evidence="4">
    <location>
        <begin position="200"/>
        <end position="229"/>
    </location>
</feature>
<dbReference type="AlphaFoldDB" id="A0A9N8UYX2"/>
<feature type="compositionally biased region" description="Low complexity" evidence="4">
    <location>
        <begin position="82"/>
        <end position="94"/>
    </location>
</feature>
<dbReference type="InterPro" id="IPR038765">
    <property type="entry name" value="Papain-like_cys_pep_sf"/>
</dbReference>
<dbReference type="Proteomes" id="UP000789706">
    <property type="component" value="Unassembled WGS sequence"/>
</dbReference>
<feature type="compositionally biased region" description="Polar residues" evidence="4">
    <location>
        <begin position="576"/>
        <end position="590"/>
    </location>
</feature>
<feature type="compositionally biased region" description="Low complexity" evidence="4">
    <location>
        <begin position="7"/>
        <end position="16"/>
    </location>
</feature>
<organism evidence="6 7">
    <name type="scientific">Diversispora eburnea</name>
    <dbReference type="NCBI Taxonomy" id="1213867"/>
    <lineage>
        <taxon>Eukaryota</taxon>
        <taxon>Fungi</taxon>
        <taxon>Fungi incertae sedis</taxon>
        <taxon>Mucoromycota</taxon>
        <taxon>Glomeromycotina</taxon>
        <taxon>Glomeromycetes</taxon>
        <taxon>Diversisporales</taxon>
        <taxon>Diversisporaceae</taxon>
        <taxon>Diversispora</taxon>
    </lineage>
</organism>
<dbReference type="PROSITE" id="PS50600">
    <property type="entry name" value="ULP_PROTEASE"/>
    <property type="match status" value="1"/>
</dbReference>
<dbReference type="OrthoDB" id="442460at2759"/>
<dbReference type="Gene3D" id="1.10.418.20">
    <property type="match status" value="1"/>
</dbReference>
<keyword evidence="3" id="KW-0378">Hydrolase</keyword>
<comment type="caution">
    <text evidence="6">The sequence shown here is derived from an EMBL/GenBank/DDBJ whole genome shotgun (WGS) entry which is preliminary data.</text>
</comment>